<feature type="domain" description="Transglutaminase-like" evidence="2">
    <location>
        <begin position="404"/>
        <end position="475"/>
    </location>
</feature>
<gene>
    <name evidence="3" type="ORF">R0137_10585</name>
</gene>
<feature type="transmembrane region" description="Helical" evidence="1">
    <location>
        <begin position="59"/>
        <end position="76"/>
    </location>
</feature>
<dbReference type="SUPFAM" id="SSF54001">
    <property type="entry name" value="Cysteine proteinases"/>
    <property type="match status" value="1"/>
</dbReference>
<dbReference type="Gene3D" id="3.10.620.30">
    <property type="match status" value="1"/>
</dbReference>
<dbReference type="InterPro" id="IPR002931">
    <property type="entry name" value="Transglutaminase-like"/>
</dbReference>
<evidence type="ECO:0000313" key="4">
    <source>
        <dbReference type="Proteomes" id="UP001626549"/>
    </source>
</evidence>
<evidence type="ECO:0000313" key="3">
    <source>
        <dbReference type="EMBL" id="WOJ95696.1"/>
    </source>
</evidence>
<dbReference type="RefSeq" id="WP_407326399.1">
    <property type="nucleotide sequence ID" value="NZ_CP136865.1"/>
</dbReference>
<feature type="transmembrane region" description="Helical" evidence="1">
    <location>
        <begin position="160"/>
        <end position="181"/>
    </location>
</feature>
<keyword evidence="1" id="KW-1133">Transmembrane helix</keyword>
<protein>
    <submittedName>
        <fullName evidence="3">DUF3488 and transglutaminase-like domain-containing protein</fullName>
    </submittedName>
</protein>
<dbReference type="Pfam" id="PF11992">
    <property type="entry name" value="TgpA_N"/>
    <property type="match status" value="1"/>
</dbReference>
<feature type="transmembrane region" description="Helical" evidence="1">
    <location>
        <begin position="7"/>
        <end position="24"/>
    </location>
</feature>
<dbReference type="Proteomes" id="UP001626549">
    <property type="component" value="Chromosome"/>
</dbReference>
<dbReference type="Pfam" id="PF01841">
    <property type="entry name" value="Transglut_core"/>
    <property type="match status" value="1"/>
</dbReference>
<dbReference type="InterPro" id="IPR052901">
    <property type="entry name" value="Bact_TGase-like"/>
</dbReference>
<evidence type="ECO:0000259" key="2">
    <source>
        <dbReference type="SMART" id="SM00460"/>
    </source>
</evidence>
<keyword evidence="4" id="KW-1185">Reference proteome</keyword>
<keyword evidence="1" id="KW-0472">Membrane</keyword>
<feature type="transmembrane region" description="Helical" evidence="1">
    <location>
        <begin position="556"/>
        <end position="575"/>
    </location>
</feature>
<name>A0ABZ0I8P3_9GAMM</name>
<dbReference type="InterPro" id="IPR021878">
    <property type="entry name" value="TgpA_N"/>
</dbReference>
<dbReference type="PANTHER" id="PTHR42736:SF1">
    <property type="entry name" value="PROTEIN-GLUTAMINE GAMMA-GLUTAMYLTRANSFERASE"/>
    <property type="match status" value="1"/>
</dbReference>
<organism evidence="3 4">
    <name type="scientific">Congregibacter brevis</name>
    <dbReference type="NCBI Taxonomy" id="3081201"/>
    <lineage>
        <taxon>Bacteria</taxon>
        <taxon>Pseudomonadati</taxon>
        <taxon>Pseudomonadota</taxon>
        <taxon>Gammaproteobacteria</taxon>
        <taxon>Cellvibrionales</taxon>
        <taxon>Halieaceae</taxon>
        <taxon>Congregibacter</taxon>
    </lineage>
</organism>
<accession>A0ABZ0I8P3</accession>
<feature type="transmembrane region" description="Helical" evidence="1">
    <location>
        <begin position="129"/>
        <end position="148"/>
    </location>
</feature>
<proteinExistence type="predicted"/>
<dbReference type="PANTHER" id="PTHR42736">
    <property type="entry name" value="PROTEIN-GLUTAMINE GAMMA-GLUTAMYLTRANSFERASE"/>
    <property type="match status" value="1"/>
</dbReference>
<reference evidence="3 4" key="1">
    <citation type="submission" date="2023-10" db="EMBL/GenBank/DDBJ databases">
        <title>Two novel species belonging to the OM43/NOR5 clade.</title>
        <authorList>
            <person name="Park M."/>
        </authorList>
    </citation>
    <scope>NUCLEOTIDE SEQUENCE [LARGE SCALE GENOMIC DNA]</scope>
    <source>
        <strain evidence="3 4">IMCC45268</strain>
    </source>
</reference>
<dbReference type="InterPro" id="IPR038765">
    <property type="entry name" value="Papain-like_cys_pep_sf"/>
</dbReference>
<feature type="transmembrane region" description="Helical" evidence="1">
    <location>
        <begin position="30"/>
        <end position="47"/>
    </location>
</feature>
<keyword evidence="1" id="KW-0812">Transmembrane</keyword>
<dbReference type="SMART" id="SM00460">
    <property type="entry name" value="TGc"/>
    <property type="match status" value="1"/>
</dbReference>
<feature type="transmembrane region" description="Helical" evidence="1">
    <location>
        <begin position="105"/>
        <end position="123"/>
    </location>
</feature>
<sequence>MKQSEQLPRPALLWIIVAQALLLFPHLPRLPIWVAVVYLLAFVWRVQAFRGRVELPGRWLKVVLSIAAAGGIVLSFGSLLGMEPMVAFLLTAFALKLTEMRSRKDAYVVIFLGYFVCLTEFLFTQDLLIVAYSIALVWILTTALVSVHRPAGRLRDLQPLRTSGLMLVQAVPLMLVLFFLFPRIGPLWSVPLKSHTAQTGMSDRLRPGDVSSLSQSADVAFRAEFEGDIPPASELYWRGVVMSALDDGTWRTLRYFEIPANDRRAPSVVTEGEPLRYSIIMEPTQQNWLFALRYARTAKPGVMELNDYRLYSPVIIENEYQYAVQSWPDASMNQGISDWRRSVETALSPTENPQTRSLAQTLYEQAESPESFVDSVLDYFAREAFFYTLQPPLLGDDDTMDEFLFSSRRGFCEHYAYAFAVMMRSVGIPTRIVGGYLGGEVNPVNRTVIVHQFDAHAWNEVWLEGRGWVRVDPTAAVSPDRILYGLERAVAAEGSFLLDSPLSPLRYRGVNWVNSLRLRYDALTYRWQSWVTGFDGQAQFDLLRGVLGEISVSRSLGMLLGAGVLTMAVVSLFLFSGNRPAPRPMFEAELLRFQRALWRRGLKQVPGETPAQLTERAVERWPRQAEALRSLYRALALSVYSPSADSQDSNRLRRELRKRIRGIQFSL</sequence>
<dbReference type="Pfam" id="PF13559">
    <property type="entry name" value="DUF4129"/>
    <property type="match status" value="1"/>
</dbReference>
<evidence type="ECO:0000256" key="1">
    <source>
        <dbReference type="SAM" id="Phobius"/>
    </source>
</evidence>
<dbReference type="EMBL" id="CP136865">
    <property type="protein sequence ID" value="WOJ95696.1"/>
    <property type="molecule type" value="Genomic_DNA"/>
</dbReference>
<dbReference type="InterPro" id="IPR025403">
    <property type="entry name" value="TgpA-like_C"/>
</dbReference>